<name>A0A0F9SRB0_9ZZZZ</name>
<dbReference type="AlphaFoldDB" id="A0A0F9SRB0"/>
<accession>A0A0F9SRB0</accession>
<comment type="caution">
    <text evidence="1">The sequence shown here is derived from an EMBL/GenBank/DDBJ whole genome shotgun (WGS) entry which is preliminary data.</text>
</comment>
<protein>
    <recommendedName>
        <fullName evidence="2">HNH endonuclease</fullName>
    </recommendedName>
</protein>
<proteinExistence type="predicted"/>
<evidence type="ECO:0000313" key="1">
    <source>
        <dbReference type="EMBL" id="KKN69429.1"/>
    </source>
</evidence>
<organism evidence="1">
    <name type="scientific">marine sediment metagenome</name>
    <dbReference type="NCBI Taxonomy" id="412755"/>
    <lineage>
        <taxon>unclassified sequences</taxon>
        <taxon>metagenomes</taxon>
        <taxon>ecological metagenomes</taxon>
    </lineage>
</organism>
<reference evidence="1" key="1">
    <citation type="journal article" date="2015" name="Nature">
        <title>Complex archaea that bridge the gap between prokaryotes and eukaryotes.</title>
        <authorList>
            <person name="Spang A."/>
            <person name="Saw J.H."/>
            <person name="Jorgensen S.L."/>
            <person name="Zaremba-Niedzwiedzka K."/>
            <person name="Martijn J."/>
            <person name="Lind A.E."/>
            <person name="van Eijk R."/>
            <person name="Schleper C."/>
            <person name="Guy L."/>
            <person name="Ettema T.J."/>
        </authorList>
    </citation>
    <scope>NUCLEOTIDE SEQUENCE</scope>
</reference>
<evidence type="ECO:0008006" key="2">
    <source>
        <dbReference type="Google" id="ProtNLM"/>
    </source>
</evidence>
<gene>
    <name evidence="1" type="ORF">LCGC14_0441560</name>
</gene>
<dbReference type="EMBL" id="LAZR01000427">
    <property type="protein sequence ID" value="KKN69429.1"/>
    <property type="molecule type" value="Genomic_DNA"/>
</dbReference>
<sequence>MSRRECGACGSWTPWGGFERAHFFSRGSGGCMCKNNLIDLCKRPCHRDIVHGVKGGWGAIIKRYPDLKPAYDLAIAHHDLREKGLGCGLKTKVGQTARVRQAQS</sequence>